<dbReference type="Proteomes" id="UP000820818">
    <property type="component" value="Linkage Group LG7"/>
</dbReference>
<accession>A0AAD5LCP1</accession>
<dbReference type="AlphaFoldDB" id="A0AAD5LCP1"/>
<keyword evidence="3" id="KW-1185">Reference proteome</keyword>
<evidence type="ECO:0000256" key="1">
    <source>
        <dbReference type="SAM" id="MobiDB-lite"/>
    </source>
</evidence>
<reference evidence="2 3" key="1">
    <citation type="submission" date="2022-05" db="EMBL/GenBank/DDBJ databases">
        <title>A multi-omics perspective on studying reproductive biology in Daphnia sinensis.</title>
        <authorList>
            <person name="Jia J."/>
        </authorList>
    </citation>
    <scope>NUCLEOTIDE SEQUENCE [LARGE SCALE GENOMIC DNA]</scope>
    <source>
        <strain evidence="2 3">WSL</strain>
    </source>
</reference>
<evidence type="ECO:0000313" key="2">
    <source>
        <dbReference type="EMBL" id="KAI9555228.1"/>
    </source>
</evidence>
<evidence type="ECO:0000313" key="3">
    <source>
        <dbReference type="Proteomes" id="UP000820818"/>
    </source>
</evidence>
<sequence>MSCGSLGTTEEITSRYQSGEEEETGPLCGCRNLLNIVQAFRQIPSYSLSYSFLMAKLPLLTAPSTGIPTFLRRNHDR</sequence>
<name>A0AAD5LCP1_9CRUS</name>
<comment type="caution">
    <text evidence="2">The sequence shown here is derived from an EMBL/GenBank/DDBJ whole genome shotgun (WGS) entry which is preliminary data.</text>
</comment>
<proteinExistence type="predicted"/>
<feature type="compositionally biased region" description="Polar residues" evidence="1">
    <location>
        <begin position="1"/>
        <end position="17"/>
    </location>
</feature>
<protein>
    <submittedName>
        <fullName evidence="2">Uncharacterized protein</fullName>
    </submittedName>
</protein>
<feature type="region of interest" description="Disordered" evidence="1">
    <location>
        <begin position="1"/>
        <end position="25"/>
    </location>
</feature>
<gene>
    <name evidence="2" type="ORF">GHT06_017743</name>
</gene>
<organism evidence="2 3">
    <name type="scientific">Daphnia sinensis</name>
    <dbReference type="NCBI Taxonomy" id="1820382"/>
    <lineage>
        <taxon>Eukaryota</taxon>
        <taxon>Metazoa</taxon>
        <taxon>Ecdysozoa</taxon>
        <taxon>Arthropoda</taxon>
        <taxon>Crustacea</taxon>
        <taxon>Branchiopoda</taxon>
        <taxon>Diplostraca</taxon>
        <taxon>Cladocera</taxon>
        <taxon>Anomopoda</taxon>
        <taxon>Daphniidae</taxon>
        <taxon>Daphnia</taxon>
        <taxon>Daphnia similis group</taxon>
    </lineage>
</organism>
<dbReference type="EMBL" id="WJBH02000007">
    <property type="protein sequence ID" value="KAI9555228.1"/>
    <property type="molecule type" value="Genomic_DNA"/>
</dbReference>